<dbReference type="SUPFAM" id="SSF48403">
    <property type="entry name" value="Ankyrin repeat"/>
    <property type="match status" value="1"/>
</dbReference>
<dbReference type="InterPro" id="IPR002110">
    <property type="entry name" value="Ankyrin_rpt"/>
</dbReference>
<evidence type="ECO:0000259" key="2">
    <source>
        <dbReference type="PROSITE" id="PS51352"/>
    </source>
</evidence>
<dbReference type="AlphaFoldDB" id="A0A485KJC1"/>
<keyword evidence="5" id="KW-1185">Reference proteome</keyword>
<dbReference type="InterPro" id="IPR036249">
    <property type="entry name" value="Thioredoxin-like_sf"/>
</dbReference>
<dbReference type="CDD" id="cd01659">
    <property type="entry name" value="TRX_superfamily"/>
    <property type="match status" value="1"/>
</dbReference>
<evidence type="ECO:0000313" key="4">
    <source>
        <dbReference type="EMBL" id="VFT84977.1"/>
    </source>
</evidence>
<reference evidence="3" key="2">
    <citation type="submission" date="2019-06" db="EMBL/GenBank/DDBJ databases">
        <title>Genomics analysis of Aphanomyces spp. identifies a new class of oomycete effector associated with host adaptation.</title>
        <authorList>
            <person name="Gaulin E."/>
        </authorList>
    </citation>
    <scope>NUCLEOTIDE SEQUENCE</scope>
    <source>
        <strain evidence="3">CBS 578.67</strain>
    </source>
</reference>
<dbReference type="EMBL" id="VJMH01005091">
    <property type="protein sequence ID" value="KAF0701386.1"/>
    <property type="molecule type" value="Genomic_DNA"/>
</dbReference>
<evidence type="ECO:0000256" key="1">
    <source>
        <dbReference type="SAM" id="SignalP"/>
    </source>
</evidence>
<dbReference type="Proteomes" id="UP000332933">
    <property type="component" value="Unassembled WGS sequence"/>
</dbReference>
<keyword evidence="1" id="KW-0732">Signal</keyword>
<dbReference type="InterPro" id="IPR013766">
    <property type="entry name" value="Thioredoxin_domain"/>
</dbReference>
<proteinExistence type="predicted"/>
<dbReference type="Pfam" id="PF00085">
    <property type="entry name" value="Thioredoxin"/>
    <property type="match status" value="1"/>
</dbReference>
<dbReference type="Gene3D" id="3.40.30.10">
    <property type="entry name" value="Glutaredoxin"/>
    <property type="match status" value="1"/>
</dbReference>
<dbReference type="PANTHER" id="PTHR46586:SF3">
    <property type="entry name" value="ANKYRIN REPEAT-CONTAINING PROTEIN"/>
    <property type="match status" value="1"/>
</dbReference>
<dbReference type="EMBL" id="CAADRA010005112">
    <property type="protein sequence ID" value="VFT84977.1"/>
    <property type="molecule type" value="Genomic_DNA"/>
</dbReference>
<feature type="signal peptide" evidence="1">
    <location>
        <begin position="1"/>
        <end position="17"/>
    </location>
</feature>
<dbReference type="SUPFAM" id="SSF52833">
    <property type="entry name" value="Thioredoxin-like"/>
    <property type="match status" value="2"/>
</dbReference>
<feature type="chain" id="PRO_5033827055" evidence="1">
    <location>
        <begin position="18"/>
        <end position="887"/>
    </location>
</feature>
<dbReference type="CDD" id="cd02961">
    <property type="entry name" value="PDI_a_family"/>
    <property type="match status" value="1"/>
</dbReference>
<evidence type="ECO:0000313" key="3">
    <source>
        <dbReference type="EMBL" id="KAF0701386.1"/>
    </source>
</evidence>
<dbReference type="PROSITE" id="PS51352">
    <property type="entry name" value="THIOREDOXIN_2"/>
    <property type="match status" value="1"/>
</dbReference>
<accession>A0A485KJC1</accession>
<name>A0A485KJC1_9STRA</name>
<reference evidence="4 5" key="1">
    <citation type="submission" date="2019-03" db="EMBL/GenBank/DDBJ databases">
        <authorList>
            <person name="Gaulin E."/>
            <person name="Dumas B."/>
        </authorList>
    </citation>
    <scope>NUCLEOTIDE SEQUENCE [LARGE SCALE GENOMIC DNA]</scope>
    <source>
        <strain evidence="4">CBS 568.67</strain>
    </source>
</reference>
<evidence type="ECO:0000313" key="5">
    <source>
        <dbReference type="Proteomes" id="UP000332933"/>
    </source>
</evidence>
<dbReference type="OrthoDB" id="74529at2759"/>
<protein>
    <submittedName>
        <fullName evidence="4">Aste57867_8088 protein</fullName>
    </submittedName>
</protein>
<dbReference type="Pfam" id="PF13637">
    <property type="entry name" value="Ank_4"/>
    <property type="match status" value="2"/>
</dbReference>
<organism evidence="4 5">
    <name type="scientific">Aphanomyces stellatus</name>
    <dbReference type="NCBI Taxonomy" id="120398"/>
    <lineage>
        <taxon>Eukaryota</taxon>
        <taxon>Sar</taxon>
        <taxon>Stramenopiles</taxon>
        <taxon>Oomycota</taxon>
        <taxon>Saprolegniomycetes</taxon>
        <taxon>Saprolegniales</taxon>
        <taxon>Verrucalvaceae</taxon>
        <taxon>Aphanomyces</taxon>
    </lineage>
</organism>
<sequence length="887" mass="95925">MWLVGATLAALSCVVAAVNVLELTDETLAPAIELFSPLFLLVYVSWDPNATAVQDAFAALASDPTTPTALTFAQLDVATHKHTTIAVLGFPTYLYFADGFNNVTKFDGVPTPVAFQSWHTRASPLVEIDNVDTFFASVDDTAFFAAVAVLPTLHGPERLAVELLARQDTGHDALAIIDVATWSPGTDPMTFPPQLWLYDTTLHVRTLYPRDQPWTADAMQTFLNTHRQPWIRPFDATKPLDTRVPAYALLLTDGVDALYQHAFMQVALEVAQKSTPTQFLLVESPGVLMESFLGVTSPAVVWYYDQATFVPFSSSGSVLAAALQSSPRDVVAKLLLFRLQQERRVRAREAEIAMAASARRLVEDAAADMEATVMDITSIVMLRALVARETQAAVVFYSPRCPSCQALVPMLAQLADQVPALAVAKLNVDTMEYKDLVHVMGGSFSLPSIYVVGGGVQRIDDEDTLAEASSGNVRKLGDEAPTLDNLKTFCLAAAGPARPLPPAAGSIHFDFDRLFAGAMADGVDHCRSTTSTIILRVLTLPDVVRTIVEFQDGIFDDLRPYFATTRRSSSSSVRGYYPTNPTVAVLHLAIARNDMHVVRRLSGCRPAMFTPQAVDLAAAFGHVTLLDACLCGLSATTSAMDSAAQNGHLAMVTYLHVHRTEGCTPYALNAAIRENHIDVAAFLLDHRHEGCTDNMVDHAAAAGLVEMVQLLHAHSVKGFSAQTLDMAAAGGHLSVVDFLVTHRASDGCSVDALNDAARRGHVDVVAYLHRCGKPCTTDAMDDAAANGHFEIVAFLHDHRNEGCTTDAIDLASRNGHLEVVQFLHARRTEGCTVDALNDAAYYGHRQLVHFLMRHYVSSCDVARATTLARRAGHEAIAAALEACHVTA</sequence>
<dbReference type="InterPro" id="IPR036770">
    <property type="entry name" value="Ankyrin_rpt-contain_sf"/>
</dbReference>
<dbReference type="Gene3D" id="1.25.40.20">
    <property type="entry name" value="Ankyrin repeat-containing domain"/>
    <property type="match status" value="2"/>
</dbReference>
<dbReference type="InterPro" id="IPR052050">
    <property type="entry name" value="SecEffector_AnkRepeat"/>
</dbReference>
<dbReference type="PANTHER" id="PTHR46586">
    <property type="entry name" value="ANKYRIN REPEAT-CONTAINING PROTEIN"/>
    <property type="match status" value="1"/>
</dbReference>
<feature type="domain" description="Thioredoxin" evidence="2">
    <location>
        <begin position="360"/>
        <end position="499"/>
    </location>
</feature>
<dbReference type="PROSITE" id="PS51354">
    <property type="entry name" value="GLUTAREDOXIN_2"/>
    <property type="match status" value="1"/>
</dbReference>
<gene>
    <name evidence="4" type="primary">Aste57867_8088</name>
    <name evidence="3" type="ORF">As57867_008058</name>
    <name evidence="4" type="ORF">ASTE57867_8088</name>
</gene>